<evidence type="ECO:0000256" key="2">
    <source>
        <dbReference type="SAM" id="Phobius"/>
    </source>
</evidence>
<reference evidence="4" key="1">
    <citation type="submission" date="2015-09" db="EMBL/GenBank/DDBJ databases">
        <authorList>
            <consortium name="Pathogen Informatics"/>
        </authorList>
    </citation>
    <scope>NUCLEOTIDE SEQUENCE [LARGE SCALE GENOMIC DNA]</scope>
    <source>
        <strain evidence="4">Lake Konstanz</strain>
    </source>
</reference>
<keyword evidence="4" id="KW-1185">Reference proteome</keyword>
<protein>
    <submittedName>
        <fullName evidence="3">Transmembrane protein, putative</fullName>
    </submittedName>
</protein>
<accession>A0A0S4IVG2</accession>
<evidence type="ECO:0000313" key="3">
    <source>
        <dbReference type="EMBL" id="CUF99962.1"/>
    </source>
</evidence>
<dbReference type="VEuPathDB" id="TriTrypDB:BSAL_68970"/>
<gene>
    <name evidence="3" type="ORF">BSAL_68970</name>
</gene>
<dbReference type="Proteomes" id="UP000051952">
    <property type="component" value="Unassembled WGS sequence"/>
</dbReference>
<feature type="transmembrane region" description="Helical" evidence="2">
    <location>
        <begin position="260"/>
        <end position="278"/>
    </location>
</feature>
<evidence type="ECO:0000313" key="4">
    <source>
        <dbReference type="Proteomes" id="UP000051952"/>
    </source>
</evidence>
<sequence>MLSLSRTMRLTCTPTPRRTVTSDIGSESPTQINSSTQSALSATSSGTRSCGLPPIVTFMTARSTNSVLGGGTTSATIGIADLLAQPTVLLWLSFITDSPESWSVAPRQGSSGAAVGSSVDVVHVTNVSHMPTFAAARRSLGEEVWRLSVAAPTGGWAVTSASQYVSQRLSVGVSLLLRRSRRLIRVRCSGDGSGQPTTVLWCVQCRCHFWTVDGAACVRDRGAHVTFNNAGACSAGFVWNDEFWVSVATALVVLPGVGCRFAACLIALFYLAQTLVFLWLRPYSSAMMQLYSAVTNVLTVLATVALMVDIFEWELVYSVRLSVAFQLMLLGVSIAKGIIDAVEFAVGSRRLWQWIVSRHEELMDAVRDQRYAKLVVHYHEDDVVSDDGGDALMVSLTEGPPKTPLLLLKCASSSNVFQQSTAVEEENIPSSTPSTPGVLLQGYGSFMRDTGYVDAIFLCHRYDLLVKPNFLSGKTETVLSDVSS</sequence>
<dbReference type="EMBL" id="CYKH01000484">
    <property type="protein sequence ID" value="CUF99962.1"/>
    <property type="molecule type" value="Genomic_DNA"/>
</dbReference>
<name>A0A0S4IVG2_BODSA</name>
<feature type="transmembrane region" description="Helical" evidence="2">
    <location>
        <begin position="290"/>
        <end position="311"/>
    </location>
</feature>
<feature type="compositionally biased region" description="Polar residues" evidence="1">
    <location>
        <begin position="14"/>
        <end position="33"/>
    </location>
</feature>
<dbReference type="AlphaFoldDB" id="A0A0S4IVG2"/>
<feature type="compositionally biased region" description="Low complexity" evidence="1">
    <location>
        <begin position="34"/>
        <end position="45"/>
    </location>
</feature>
<organism evidence="3 4">
    <name type="scientific">Bodo saltans</name>
    <name type="common">Flagellated protozoan</name>
    <dbReference type="NCBI Taxonomy" id="75058"/>
    <lineage>
        <taxon>Eukaryota</taxon>
        <taxon>Discoba</taxon>
        <taxon>Euglenozoa</taxon>
        <taxon>Kinetoplastea</taxon>
        <taxon>Metakinetoplastina</taxon>
        <taxon>Eubodonida</taxon>
        <taxon>Bodonidae</taxon>
        <taxon>Bodo</taxon>
    </lineage>
</organism>
<keyword evidence="2" id="KW-0472">Membrane</keyword>
<feature type="transmembrane region" description="Helical" evidence="2">
    <location>
        <begin position="323"/>
        <end position="346"/>
    </location>
</feature>
<keyword evidence="2" id="KW-1133">Transmembrane helix</keyword>
<feature type="region of interest" description="Disordered" evidence="1">
    <location>
        <begin position="14"/>
        <end position="47"/>
    </location>
</feature>
<proteinExistence type="predicted"/>
<keyword evidence="2 3" id="KW-0812">Transmembrane</keyword>
<evidence type="ECO:0000256" key="1">
    <source>
        <dbReference type="SAM" id="MobiDB-lite"/>
    </source>
</evidence>